<dbReference type="SUPFAM" id="SSF53756">
    <property type="entry name" value="UDP-Glycosyltransferase/glycogen phosphorylase"/>
    <property type="match status" value="1"/>
</dbReference>
<evidence type="ECO:0000313" key="6">
    <source>
        <dbReference type="Proteomes" id="UP000014197"/>
    </source>
</evidence>
<dbReference type="Proteomes" id="UP000013858">
    <property type="component" value="Unassembled WGS sequence"/>
</dbReference>
<evidence type="ECO:0000313" key="3">
    <source>
        <dbReference type="EMBL" id="EOI00179.1"/>
    </source>
</evidence>
<dbReference type="STRING" id="155618.RV06_GL000992"/>
<dbReference type="PATRIC" id="fig|1158608.3.peg.178"/>
<dbReference type="GO" id="GO:0009103">
    <property type="term" value="P:lipopolysaccharide biosynthetic process"/>
    <property type="evidence" value="ECO:0007669"/>
    <property type="project" value="TreeGrafter"/>
</dbReference>
<dbReference type="PANTHER" id="PTHR46401">
    <property type="entry name" value="GLYCOSYLTRANSFERASE WBBK-RELATED"/>
    <property type="match status" value="1"/>
</dbReference>
<dbReference type="RefSeq" id="WP_010760412.1">
    <property type="nucleotide sequence ID" value="NZ_KB946315.1"/>
</dbReference>
<dbReference type="EMBL" id="AJAR01000003">
    <property type="protein sequence ID" value="EOI00179.1"/>
    <property type="molecule type" value="Genomic_DNA"/>
</dbReference>
<protein>
    <recommendedName>
        <fullName evidence="2">Glycosyl transferase family 1 domain-containing protein</fullName>
    </recommendedName>
</protein>
<sequence length="381" mass="43543">MNICLVNTDFKLGGQQKIVLNLGKQLSLKENKVSFYSFRPEEPFFNIDELEMKIDKTQDELTLFSKLKRKVLRKTIFSNGKANPVVEFKRRHGRLLNYLKEQKIDLVILSGGFLTTFSQSIKEYIPEIKVIAWQHSTAEVYLENYYSEIKDKYLEGLICSDSVVCLTEADRRAFARYNHNTVSISNSVTMNSKVNSVSSNRNDIVFVSRFDVKSKGIDFLIELVNLLPRDVIVKFAGSGTKKQEKIIKEMIVKNDLNDRIILLGALNENELAELYKNGKIFLSTSRWEGFGLSIVEAMTFGLPVISFDTTGPREIIGDDEFGIVIESFDILKMSEAVKKLLSDDVFYKDLSHLAKKRSKDFTPEIIKGKWESHIQDLFKGG</sequence>
<reference evidence="4 6" key="2">
    <citation type="submission" date="2013-03" db="EMBL/GenBank/DDBJ databases">
        <title>The Genome Sequence of Enterococcus haemoperoxidus BAA-382 (PacBio/Illumina hybrid assembly).</title>
        <authorList>
            <consortium name="The Broad Institute Genomics Platform"/>
            <consortium name="The Broad Institute Genome Sequencing Center for Infectious Disease"/>
            <person name="Earl A."/>
            <person name="Russ C."/>
            <person name="Gilmore M."/>
            <person name="Surin D."/>
            <person name="Walker B."/>
            <person name="Young S."/>
            <person name="Zeng Q."/>
            <person name="Gargeya S."/>
            <person name="Fitzgerald M."/>
            <person name="Haas B."/>
            <person name="Abouelleil A."/>
            <person name="Allen A.W."/>
            <person name="Alvarado L."/>
            <person name="Arachchi H.M."/>
            <person name="Berlin A.M."/>
            <person name="Chapman S.B."/>
            <person name="Gainer-Dewar J."/>
            <person name="Goldberg J."/>
            <person name="Griggs A."/>
            <person name="Gujja S."/>
            <person name="Hansen M."/>
            <person name="Howarth C."/>
            <person name="Imamovic A."/>
            <person name="Ireland A."/>
            <person name="Larimer J."/>
            <person name="McCowan C."/>
            <person name="Murphy C."/>
            <person name="Pearson M."/>
            <person name="Poon T.W."/>
            <person name="Priest M."/>
            <person name="Roberts A."/>
            <person name="Saif S."/>
            <person name="Shea T."/>
            <person name="Sisk P."/>
            <person name="Sykes S."/>
            <person name="Wortman J."/>
            <person name="Nusbaum C."/>
            <person name="Birren B."/>
        </authorList>
    </citation>
    <scope>NUCLEOTIDE SEQUENCE [LARGE SCALE GENOMIC DNA]</scope>
    <source>
        <strain evidence="4 6">ATCC BAA-382</strain>
    </source>
</reference>
<evidence type="ECO:0000313" key="5">
    <source>
        <dbReference type="Proteomes" id="UP000013858"/>
    </source>
</evidence>
<reference evidence="3 5" key="1">
    <citation type="submission" date="2013-02" db="EMBL/GenBank/DDBJ databases">
        <title>The Genome Sequence of Enterococcus haemoperoxidus BAA-382.</title>
        <authorList>
            <consortium name="The Broad Institute Genome Sequencing Platform"/>
            <consortium name="The Broad Institute Genome Sequencing Center for Infectious Disease"/>
            <person name="Earl A.M."/>
            <person name="Gilmore M.S."/>
            <person name="Lebreton F."/>
            <person name="Walker B."/>
            <person name="Young S.K."/>
            <person name="Zeng Q."/>
            <person name="Gargeya S."/>
            <person name="Fitzgerald M."/>
            <person name="Haas B."/>
            <person name="Abouelleil A."/>
            <person name="Alvarado L."/>
            <person name="Arachchi H.M."/>
            <person name="Berlin A.M."/>
            <person name="Chapman S.B."/>
            <person name="Dewar J."/>
            <person name="Goldberg J."/>
            <person name="Griggs A."/>
            <person name="Gujja S."/>
            <person name="Hansen M."/>
            <person name="Howarth C."/>
            <person name="Imamovic A."/>
            <person name="Larimer J."/>
            <person name="McCowan C."/>
            <person name="Murphy C."/>
            <person name="Neiman D."/>
            <person name="Pearson M."/>
            <person name="Priest M."/>
            <person name="Roberts A."/>
            <person name="Saif S."/>
            <person name="Shea T."/>
            <person name="Sisk P."/>
            <person name="Sykes S."/>
            <person name="Wortman J."/>
            <person name="Nusbaum C."/>
            <person name="Birren B."/>
        </authorList>
    </citation>
    <scope>NUCLEOTIDE SEQUENCE [LARGE SCALE GENOMIC DNA]</scope>
    <source>
        <strain evidence="3 5">ATCC BAA-382</strain>
    </source>
</reference>
<gene>
    <name evidence="4" type="ORF">I583_02218</name>
    <name evidence="3" type="ORF">UAW_00193</name>
</gene>
<dbReference type="OrthoDB" id="9787617at2"/>
<proteinExistence type="predicted"/>
<dbReference type="Proteomes" id="UP000014197">
    <property type="component" value="Unassembled WGS sequence"/>
</dbReference>
<comment type="caution">
    <text evidence="3">The sequence shown here is derived from an EMBL/GenBank/DDBJ whole genome shotgun (WGS) entry which is preliminary data.</text>
</comment>
<dbReference type="EMBL" id="ASVY01000003">
    <property type="protein sequence ID" value="EOT59583.1"/>
    <property type="molecule type" value="Genomic_DNA"/>
</dbReference>
<evidence type="ECO:0000256" key="1">
    <source>
        <dbReference type="ARBA" id="ARBA00022679"/>
    </source>
</evidence>
<name>R2T583_9ENTE</name>
<evidence type="ECO:0000313" key="4">
    <source>
        <dbReference type="EMBL" id="EOT59583.1"/>
    </source>
</evidence>
<keyword evidence="6" id="KW-1185">Reference proteome</keyword>
<evidence type="ECO:0000259" key="2">
    <source>
        <dbReference type="Pfam" id="PF00534"/>
    </source>
</evidence>
<feature type="domain" description="Glycosyl transferase family 1" evidence="2">
    <location>
        <begin position="193"/>
        <end position="356"/>
    </location>
</feature>
<organism evidence="3 5">
    <name type="scientific">Enterococcus haemoperoxidus ATCC BAA-382</name>
    <dbReference type="NCBI Taxonomy" id="1158608"/>
    <lineage>
        <taxon>Bacteria</taxon>
        <taxon>Bacillati</taxon>
        <taxon>Bacillota</taxon>
        <taxon>Bacilli</taxon>
        <taxon>Lactobacillales</taxon>
        <taxon>Enterococcaceae</taxon>
        <taxon>Enterococcus</taxon>
    </lineage>
</organism>
<dbReference type="PANTHER" id="PTHR46401:SF2">
    <property type="entry name" value="GLYCOSYLTRANSFERASE WBBK-RELATED"/>
    <property type="match status" value="1"/>
</dbReference>
<accession>R2T583</accession>
<dbReference type="Pfam" id="PF00534">
    <property type="entry name" value="Glycos_transf_1"/>
    <property type="match status" value="1"/>
</dbReference>
<keyword evidence="1" id="KW-0808">Transferase</keyword>
<dbReference type="eggNOG" id="COG0438">
    <property type="taxonomic scope" value="Bacteria"/>
</dbReference>
<dbReference type="InterPro" id="IPR001296">
    <property type="entry name" value="Glyco_trans_1"/>
</dbReference>
<dbReference type="AlphaFoldDB" id="R2T583"/>
<dbReference type="Gene3D" id="3.40.50.2000">
    <property type="entry name" value="Glycogen Phosphorylase B"/>
    <property type="match status" value="2"/>
</dbReference>
<dbReference type="GO" id="GO:0016757">
    <property type="term" value="F:glycosyltransferase activity"/>
    <property type="evidence" value="ECO:0007669"/>
    <property type="project" value="InterPro"/>
</dbReference>